<evidence type="ECO:0008006" key="7">
    <source>
        <dbReference type="Google" id="ProtNLM"/>
    </source>
</evidence>
<organism evidence="5 6">
    <name type="scientific">Acinetobacter lanii</name>
    <dbReference type="NCBI Taxonomy" id="2715163"/>
    <lineage>
        <taxon>Bacteria</taxon>
        <taxon>Pseudomonadati</taxon>
        <taxon>Pseudomonadota</taxon>
        <taxon>Gammaproteobacteria</taxon>
        <taxon>Moraxellales</taxon>
        <taxon>Moraxellaceae</taxon>
        <taxon>Acinetobacter</taxon>
    </lineage>
</organism>
<proteinExistence type="predicted"/>
<evidence type="ECO:0000256" key="1">
    <source>
        <dbReference type="SAM" id="Coils"/>
    </source>
</evidence>
<keyword evidence="3" id="KW-0812">Transmembrane</keyword>
<reference evidence="5 6" key="1">
    <citation type="submission" date="2020-03" db="EMBL/GenBank/DDBJ databases">
        <authorList>
            <person name="Zhu W."/>
        </authorList>
    </citation>
    <scope>NUCLEOTIDE SEQUENCE [LARGE SCALE GENOMIC DNA]</scope>
    <source>
        <strain evidence="5 6">185</strain>
    </source>
</reference>
<dbReference type="KEGG" id="alj:G8D99_02290"/>
<accession>A0A6G8S1H3</accession>
<dbReference type="Proteomes" id="UP000501939">
    <property type="component" value="Chromosome"/>
</dbReference>
<feature type="compositionally biased region" description="Low complexity" evidence="2">
    <location>
        <begin position="30"/>
        <end position="43"/>
    </location>
</feature>
<evidence type="ECO:0000313" key="6">
    <source>
        <dbReference type="Proteomes" id="UP000501939"/>
    </source>
</evidence>
<evidence type="ECO:0000256" key="4">
    <source>
        <dbReference type="SAM" id="SignalP"/>
    </source>
</evidence>
<name>A0A6G8S1H3_9GAMM</name>
<sequence>MQFAIKGLFLSTLLCSSAWAVEAVPAQGAASANTSSPNTTSQSVAPQNTVAPVATAQKPASAQPLGNPIVQTATAMTTALATTANAQTPVTAEDNKPLTAEQIAKQKAAAEAKVKALVKDQATRLQQLEKANLDALAQNQELQLKNDNLGVQVQVLQSERSAQMFLYGAATIAVGIFFGFLIASYIYTKRRRQW</sequence>
<dbReference type="AlphaFoldDB" id="A0A6G8S1H3"/>
<gene>
    <name evidence="5" type="ORF">G8D99_02290</name>
</gene>
<evidence type="ECO:0000313" key="5">
    <source>
        <dbReference type="EMBL" id="QIO07964.1"/>
    </source>
</evidence>
<feature type="signal peptide" evidence="4">
    <location>
        <begin position="1"/>
        <end position="20"/>
    </location>
</feature>
<keyword evidence="3" id="KW-1133">Transmembrane helix</keyword>
<keyword evidence="3" id="KW-0472">Membrane</keyword>
<feature type="region of interest" description="Disordered" evidence="2">
    <location>
        <begin position="30"/>
        <end position="49"/>
    </location>
</feature>
<evidence type="ECO:0000256" key="3">
    <source>
        <dbReference type="SAM" id="Phobius"/>
    </source>
</evidence>
<evidence type="ECO:0000256" key="2">
    <source>
        <dbReference type="SAM" id="MobiDB-lite"/>
    </source>
</evidence>
<feature type="transmembrane region" description="Helical" evidence="3">
    <location>
        <begin position="164"/>
        <end position="187"/>
    </location>
</feature>
<keyword evidence="4" id="KW-0732">Signal</keyword>
<dbReference type="EMBL" id="CP049916">
    <property type="protein sequence ID" value="QIO07964.1"/>
    <property type="molecule type" value="Genomic_DNA"/>
</dbReference>
<keyword evidence="1" id="KW-0175">Coiled coil</keyword>
<protein>
    <recommendedName>
        <fullName evidence="7">SH3 domain protein</fullName>
    </recommendedName>
</protein>
<dbReference type="RefSeq" id="WP_166322214.1">
    <property type="nucleotide sequence ID" value="NZ_CP049916.1"/>
</dbReference>
<feature type="chain" id="PRO_5026233258" description="SH3 domain protein" evidence="4">
    <location>
        <begin position="21"/>
        <end position="194"/>
    </location>
</feature>
<feature type="coiled-coil region" evidence="1">
    <location>
        <begin position="100"/>
        <end position="159"/>
    </location>
</feature>
<keyword evidence="6" id="KW-1185">Reference proteome</keyword>